<protein>
    <submittedName>
        <fullName evidence="2">Uncharacterized protein</fullName>
    </submittedName>
</protein>
<organism evidence="2 3">
    <name type="scientific">Lophiotrema nucula</name>
    <dbReference type="NCBI Taxonomy" id="690887"/>
    <lineage>
        <taxon>Eukaryota</taxon>
        <taxon>Fungi</taxon>
        <taxon>Dikarya</taxon>
        <taxon>Ascomycota</taxon>
        <taxon>Pezizomycotina</taxon>
        <taxon>Dothideomycetes</taxon>
        <taxon>Pleosporomycetidae</taxon>
        <taxon>Pleosporales</taxon>
        <taxon>Lophiotremataceae</taxon>
        <taxon>Lophiotrema</taxon>
    </lineage>
</organism>
<dbReference type="EMBL" id="ML977318">
    <property type="protein sequence ID" value="KAF2117783.1"/>
    <property type="molecule type" value="Genomic_DNA"/>
</dbReference>
<keyword evidence="3" id="KW-1185">Reference proteome</keyword>
<accession>A0A6A5ZFS2</accession>
<gene>
    <name evidence="2" type="ORF">BDV96DRAFT_597659</name>
</gene>
<dbReference type="OrthoDB" id="3598923at2759"/>
<keyword evidence="1" id="KW-0732">Signal</keyword>
<evidence type="ECO:0000256" key="1">
    <source>
        <dbReference type="SAM" id="SignalP"/>
    </source>
</evidence>
<sequence>MRFSITSAVAIMAGLTASGSAFVIDTFSGNNCDGVVQTGVNTWDNTCATWPEGFRSFKITVWGGNHQYAYFFAPDNCGSLPGAIGQGYVDSTTNDFKLGGCYNFGGSIVALWIVSGRRRGKKEEFVGSEGHLRTLIHLSFYRSTRA</sequence>
<proteinExistence type="predicted"/>
<name>A0A6A5ZFS2_9PLEO</name>
<dbReference type="Proteomes" id="UP000799770">
    <property type="component" value="Unassembled WGS sequence"/>
</dbReference>
<reference evidence="2" key="1">
    <citation type="journal article" date="2020" name="Stud. Mycol.">
        <title>101 Dothideomycetes genomes: a test case for predicting lifestyles and emergence of pathogens.</title>
        <authorList>
            <person name="Haridas S."/>
            <person name="Albert R."/>
            <person name="Binder M."/>
            <person name="Bloem J."/>
            <person name="Labutti K."/>
            <person name="Salamov A."/>
            <person name="Andreopoulos B."/>
            <person name="Baker S."/>
            <person name="Barry K."/>
            <person name="Bills G."/>
            <person name="Bluhm B."/>
            <person name="Cannon C."/>
            <person name="Castanera R."/>
            <person name="Culley D."/>
            <person name="Daum C."/>
            <person name="Ezra D."/>
            <person name="Gonzalez J."/>
            <person name="Henrissat B."/>
            <person name="Kuo A."/>
            <person name="Liang C."/>
            <person name="Lipzen A."/>
            <person name="Lutzoni F."/>
            <person name="Magnuson J."/>
            <person name="Mondo S."/>
            <person name="Nolan M."/>
            <person name="Ohm R."/>
            <person name="Pangilinan J."/>
            <person name="Park H.-J."/>
            <person name="Ramirez L."/>
            <person name="Alfaro M."/>
            <person name="Sun H."/>
            <person name="Tritt A."/>
            <person name="Yoshinaga Y."/>
            <person name="Zwiers L.-H."/>
            <person name="Turgeon B."/>
            <person name="Goodwin S."/>
            <person name="Spatafora J."/>
            <person name="Crous P."/>
            <person name="Grigoriev I."/>
        </authorList>
    </citation>
    <scope>NUCLEOTIDE SEQUENCE</scope>
    <source>
        <strain evidence="2">CBS 627.86</strain>
    </source>
</reference>
<evidence type="ECO:0000313" key="2">
    <source>
        <dbReference type="EMBL" id="KAF2117783.1"/>
    </source>
</evidence>
<feature type="chain" id="PRO_5025386660" evidence="1">
    <location>
        <begin position="22"/>
        <end position="146"/>
    </location>
</feature>
<dbReference type="AlphaFoldDB" id="A0A6A5ZFS2"/>
<feature type="signal peptide" evidence="1">
    <location>
        <begin position="1"/>
        <end position="21"/>
    </location>
</feature>
<evidence type="ECO:0000313" key="3">
    <source>
        <dbReference type="Proteomes" id="UP000799770"/>
    </source>
</evidence>